<sequence>MLFSIAGFQSGALEYAASHGIALVQLAHGSSTWFTKSMGPATLPPPELGIPEFVGWWFDSDRRSVISKENGEITREALGFPDQLPK</sequence>
<reference evidence="1 2" key="1">
    <citation type="journal article" date="2019" name="Int. J. Syst. Evol. Microbiol.">
        <title>The Draft Whole-Genome Sequence of the Antibiotic Producer Empedobacter haloabium ATCC 31962 Provides Indications for Its Taxonomic Reclassification.</title>
        <authorList>
            <person name="Miess H."/>
            <person name="Arlt P."/>
            <person name="Apel A.K."/>
            <person name="Weber T."/>
            <person name="Nieselt K."/>
            <person name="Hanssen F."/>
            <person name="Czemmel S."/>
            <person name="Nahnsen S."/>
            <person name="Gross H."/>
        </authorList>
    </citation>
    <scope>NUCLEOTIDE SEQUENCE [LARGE SCALE GENOMIC DNA]</scope>
    <source>
        <strain evidence="1 2">ATCC 31962</strain>
    </source>
</reference>
<accession>A0ABZ1UTT8</accession>
<gene>
    <name evidence="1" type="ORF">E7V67_013345</name>
</gene>
<evidence type="ECO:0000313" key="2">
    <source>
        <dbReference type="Proteomes" id="UP000321323"/>
    </source>
</evidence>
<protein>
    <submittedName>
        <fullName evidence="1">Uncharacterized protein</fullName>
    </submittedName>
</protein>
<evidence type="ECO:0000313" key="1">
    <source>
        <dbReference type="EMBL" id="WUR16042.1"/>
    </source>
</evidence>
<keyword evidence="2" id="KW-1185">Reference proteome</keyword>
<name>A0ABZ1UTT8_9BURK</name>
<dbReference type="Proteomes" id="UP000321323">
    <property type="component" value="Chromosome"/>
</dbReference>
<dbReference type="EMBL" id="CP136508">
    <property type="protein sequence ID" value="WUR16042.1"/>
    <property type="molecule type" value="Genomic_DNA"/>
</dbReference>
<proteinExistence type="predicted"/>
<organism evidence="1 2">
    <name type="scientific">[Empedobacter] haloabium</name>
    <dbReference type="NCBI Taxonomy" id="592317"/>
    <lineage>
        <taxon>Bacteria</taxon>
        <taxon>Pseudomonadati</taxon>
        <taxon>Pseudomonadota</taxon>
        <taxon>Betaproteobacteria</taxon>
        <taxon>Burkholderiales</taxon>
        <taxon>Oxalobacteraceae</taxon>
        <taxon>Telluria group</taxon>
        <taxon>Telluria group incertae sedis</taxon>
    </lineage>
</organism>